<dbReference type="InterPro" id="IPR052709">
    <property type="entry name" value="Transposase-MT_Hybrid"/>
</dbReference>
<organism evidence="1 2">
    <name type="scientific">Periplaneta americana</name>
    <name type="common">American cockroach</name>
    <name type="synonym">Blatta americana</name>
    <dbReference type="NCBI Taxonomy" id="6978"/>
    <lineage>
        <taxon>Eukaryota</taxon>
        <taxon>Metazoa</taxon>
        <taxon>Ecdysozoa</taxon>
        <taxon>Arthropoda</taxon>
        <taxon>Hexapoda</taxon>
        <taxon>Insecta</taxon>
        <taxon>Pterygota</taxon>
        <taxon>Neoptera</taxon>
        <taxon>Polyneoptera</taxon>
        <taxon>Dictyoptera</taxon>
        <taxon>Blattodea</taxon>
        <taxon>Blattoidea</taxon>
        <taxon>Blattidae</taxon>
        <taxon>Blattinae</taxon>
        <taxon>Periplaneta</taxon>
    </lineage>
</organism>
<dbReference type="PANTHER" id="PTHR46060">
    <property type="entry name" value="MARINER MOS1 TRANSPOSASE-LIKE PROTEIN"/>
    <property type="match status" value="1"/>
</dbReference>
<dbReference type="InterPro" id="IPR036397">
    <property type="entry name" value="RNaseH_sf"/>
</dbReference>
<sequence>MLHDNALPHTARHTMDITRDLRWEVLEHPPYSPDLSLCGFQIFGKLKCDLGGRRFATDGRSAAVDCFRSLITNLNDSCESGITPTAELRREVTDQ</sequence>
<accession>A0ABQ8TN25</accession>
<evidence type="ECO:0008006" key="3">
    <source>
        <dbReference type="Google" id="ProtNLM"/>
    </source>
</evidence>
<proteinExistence type="predicted"/>
<gene>
    <name evidence="1" type="ORF">ANN_10042</name>
</gene>
<dbReference type="EMBL" id="JAJSOF020000005">
    <property type="protein sequence ID" value="KAJ4448030.1"/>
    <property type="molecule type" value="Genomic_DNA"/>
</dbReference>
<comment type="caution">
    <text evidence="1">The sequence shown here is derived from an EMBL/GenBank/DDBJ whole genome shotgun (WGS) entry which is preliminary data.</text>
</comment>
<protein>
    <recommendedName>
        <fullName evidence="3">Histone-lysine N-methyltransferase SETMAR</fullName>
    </recommendedName>
</protein>
<name>A0ABQ8TN25_PERAM</name>
<reference evidence="1 2" key="1">
    <citation type="journal article" date="2022" name="Allergy">
        <title>Genome assembly and annotation of Periplaneta americana reveal a comprehensive cockroach allergen profile.</title>
        <authorList>
            <person name="Wang L."/>
            <person name="Xiong Q."/>
            <person name="Saelim N."/>
            <person name="Wang L."/>
            <person name="Nong W."/>
            <person name="Wan A.T."/>
            <person name="Shi M."/>
            <person name="Liu X."/>
            <person name="Cao Q."/>
            <person name="Hui J.H.L."/>
            <person name="Sookrung N."/>
            <person name="Leung T.F."/>
            <person name="Tungtrongchitr A."/>
            <person name="Tsui S.K.W."/>
        </authorList>
    </citation>
    <scope>NUCLEOTIDE SEQUENCE [LARGE SCALE GENOMIC DNA]</scope>
    <source>
        <strain evidence="1">PWHHKU_190912</strain>
    </source>
</reference>
<evidence type="ECO:0000313" key="2">
    <source>
        <dbReference type="Proteomes" id="UP001148838"/>
    </source>
</evidence>
<dbReference type="PANTHER" id="PTHR46060:SF3">
    <property type="entry name" value="PROTEIN GVQW3"/>
    <property type="match status" value="1"/>
</dbReference>
<dbReference type="Gene3D" id="3.30.420.10">
    <property type="entry name" value="Ribonuclease H-like superfamily/Ribonuclease H"/>
    <property type="match status" value="1"/>
</dbReference>
<keyword evidence="2" id="KW-1185">Reference proteome</keyword>
<dbReference type="Proteomes" id="UP001148838">
    <property type="component" value="Unassembled WGS sequence"/>
</dbReference>
<evidence type="ECO:0000313" key="1">
    <source>
        <dbReference type="EMBL" id="KAJ4448030.1"/>
    </source>
</evidence>